<keyword evidence="1" id="KW-0813">Transport</keyword>
<comment type="caution">
    <text evidence="3">The sequence shown here is derived from an EMBL/GenBank/DDBJ whole genome shotgun (WGS) entry which is preliminary data.</text>
</comment>
<comment type="subcellular location">
    <subcellularLocation>
        <location evidence="1">Cell membrane</location>
        <topology evidence="1">Multi-pass membrane protein</topology>
    </subcellularLocation>
</comment>
<keyword evidence="2" id="KW-1133">Transmembrane helix</keyword>
<feature type="transmembrane region" description="Helical" evidence="2">
    <location>
        <begin position="76"/>
        <end position="95"/>
    </location>
</feature>
<dbReference type="PIRSF" id="PIRSF016661">
    <property type="entry name" value="BioY"/>
    <property type="match status" value="1"/>
</dbReference>
<dbReference type="Pfam" id="PF02632">
    <property type="entry name" value="BioY"/>
    <property type="match status" value="1"/>
</dbReference>
<sequence>MDINIDSYYEKREHIFEKIHNSTNLEKAAMVLLMACFTGLAAQIIIPLPWTPVPITAQTFAVLISGLFLGKKLGPLSQIVYILGGVLGIAWYGGMTGGIDILLGSTGGYFLGFIFASFFIGYFSEKYSKSRKFRNMLPIMLIANFVCIYVPGLIVLAIWYNLNIGGYPDILSLLIMGLIPFLVGDLIKIAGASIVSKVFLPK</sequence>
<gene>
    <name evidence="3" type="primary">bioY</name>
    <name evidence="3" type="ORF">MBCUT_12220</name>
</gene>
<dbReference type="PANTHER" id="PTHR34295">
    <property type="entry name" value="BIOTIN TRANSPORTER BIOY"/>
    <property type="match status" value="1"/>
</dbReference>
<keyword evidence="1 2" id="KW-0472">Membrane</keyword>
<keyword evidence="4" id="KW-1185">Reference proteome</keyword>
<evidence type="ECO:0000313" key="4">
    <source>
        <dbReference type="Proteomes" id="UP000077275"/>
    </source>
</evidence>
<feature type="transmembrane region" description="Helical" evidence="2">
    <location>
        <begin position="28"/>
        <end position="46"/>
    </location>
</feature>
<reference evidence="3 4" key="1">
    <citation type="submission" date="2016-04" db="EMBL/GenBank/DDBJ databases">
        <title>Genome sequence of Methanobrevibacter cuticularis DSM 11139.</title>
        <authorList>
            <person name="Poehlein A."/>
            <person name="Seedorf H."/>
            <person name="Daniel R."/>
        </authorList>
    </citation>
    <scope>NUCLEOTIDE SEQUENCE [LARGE SCALE GENOMIC DNA]</scope>
    <source>
        <strain evidence="3 4">DSM 11139</strain>
    </source>
</reference>
<evidence type="ECO:0000256" key="1">
    <source>
        <dbReference type="PIRNR" id="PIRNR016661"/>
    </source>
</evidence>
<keyword evidence="2" id="KW-0812">Transmembrane</keyword>
<protein>
    <submittedName>
        <fullName evidence="3">Biotin transporter BioY</fullName>
    </submittedName>
</protein>
<dbReference type="Proteomes" id="UP000077275">
    <property type="component" value="Unassembled WGS sequence"/>
</dbReference>
<comment type="similarity">
    <text evidence="1">Belongs to the BioY family.</text>
</comment>
<dbReference type="EMBL" id="LWMW01000105">
    <property type="protein sequence ID" value="KZX15896.1"/>
    <property type="molecule type" value="Genomic_DNA"/>
</dbReference>
<dbReference type="AlphaFoldDB" id="A0A166DS61"/>
<accession>A0A166DS61</accession>
<evidence type="ECO:0000256" key="2">
    <source>
        <dbReference type="SAM" id="Phobius"/>
    </source>
</evidence>
<dbReference type="InterPro" id="IPR003784">
    <property type="entry name" value="BioY"/>
</dbReference>
<feature type="transmembrane region" description="Helical" evidence="2">
    <location>
        <begin position="172"/>
        <end position="200"/>
    </location>
</feature>
<organism evidence="3 4">
    <name type="scientific">Methanobrevibacter cuticularis</name>
    <dbReference type="NCBI Taxonomy" id="47311"/>
    <lineage>
        <taxon>Archaea</taxon>
        <taxon>Methanobacteriati</taxon>
        <taxon>Methanobacteriota</taxon>
        <taxon>Methanomada group</taxon>
        <taxon>Methanobacteria</taxon>
        <taxon>Methanobacteriales</taxon>
        <taxon>Methanobacteriaceae</taxon>
        <taxon>Methanobrevibacter</taxon>
    </lineage>
</organism>
<dbReference type="PATRIC" id="fig|47311.3.peg.1339"/>
<dbReference type="STRING" id="47311.MBCUT_12220"/>
<dbReference type="PANTHER" id="PTHR34295:SF1">
    <property type="entry name" value="BIOTIN TRANSPORTER BIOY"/>
    <property type="match status" value="1"/>
</dbReference>
<keyword evidence="1" id="KW-1003">Cell membrane</keyword>
<feature type="transmembrane region" description="Helical" evidence="2">
    <location>
        <begin position="101"/>
        <end position="124"/>
    </location>
</feature>
<feature type="transmembrane region" description="Helical" evidence="2">
    <location>
        <begin position="52"/>
        <end position="69"/>
    </location>
</feature>
<feature type="transmembrane region" description="Helical" evidence="2">
    <location>
        <begin position="136"/>
        <end position="160"/>
    </location>
</feature>
<dbReference type="Gene3D" id="1.10.1760.20">
    <property type="match status" value="1"/>
</dbReference>
<name>A0A166DS61_9EURY</name>
<proteinExistence type="inferred from homology"/>
<dbReference type="GO" id="GO:0015225">
    <property type="term" value="F:biotin transmembrane transporter activity"/>
    <property type="evidence" value="ECO:0007669"/>
    <property type="project" value="UniProtKB-UniRule"/>
</dbReference>
<dbReference type="GO" id="GO:0005886">
    <property type="term" value="C:plasma membrane"/>
    <property type="evidence" value="ECO:0007669"/>
    <property type="project" value="UniProtKB-SubCell"/>
</dbReference>
<evidence type="ECO:0000313" key="3">
    <source>
        <dbReference type="EMBL" id="KZX15896.1"/>
    </source>
</evidence>